<dbReference type="PROSITE" id="PS51819">
    <property type="entry name" value="VOC"/>
    <property type="match status" value="1"/>
</dbReference>
<feature type="signal peptide" evidence="1">
    <location>
        <begin position="1"/>
        <end position="32"/>
    </location>
</feature>
<keyword evidence="1" id="KW-0732">Signal</keyword>
<dbReference type="Gene3D" id="3.10.180.10">
    <property type="entry name" value="2,3-Dihydroxybiphenyl 1,2-Dioxygenase, domain 1"/>
    <property type="match status" value="1"/>
</dbReference>
<dbReference type="PANTHER" id="PTHR21366:SF22">
    <property type="entry name" value="VOC DOMAIN-CONTAINING PROTEIN"/>
    <property type="match status" value="1"/>
</dbReference>
<keyword evidence="4" id="KW-1185">Reference proteome</keyword>
<name>A0A223P0L3_9SPHI</name>
<keyword evidence="3" id="KW-0456">Lyase</keyword>
<dbReference type="InterPro" id="IPR037523">
    <property type="entry name" value="VOC_core"/>
</dbReference>
<dbReference type="SUPFAM" id="SSF54593">
    <property type="entry name" value="Glyoxalase/Bleomycin resistance protein/Dihydroxybiphenyl dioxygenase"/>
    <property type="match status" value="1"/>
</dbReference>
<dbReference type="AlphaFoldDB" id="A0A223P0L3"/>
<dbReference type="GO" id="GO:0016829">
    <property type="term" value="F:lyase activity"/>
    <property type="evidence" value="ECO:0007669"/>
    <property type="project" value="UniProtKB-KW"/>
</dbReference>
<gene>
    <name evidence="3" type="ORF">MuYL_3770</name>
</gene>
<proteinExistence type="predicted"/>
<evidence type="ECO:0000256" key="1">
    <source>
        <dbReference type="SAM" id="SignalP"/>
    </source>
</evidence>
<dbReference type="PANTHER" id="PTHR21366">
    <property type="entry name" value="GLYOXALASE FAMILY PROTEIN"/>
    <property type="match status" value="1"/>
</dbReference>
<feature type="chain" id="PRO_5012217426" evidence="1">
    <location>
        <begin position="33"/>
        <end position="161"/>
    </location>
</feature>
<dbReference type="KEGG" id="muc:MuYL_3770"/>
<dbReference type="Pfam" id="PF00903">
    <property type="entry name" value="Glyoxalase"/>
    <property type="match status" value="1"/>
</dbReference>
<feature type="domain" description="VOC" evidence="2">
    <location>
        <begin position="39"/>
        <end position="160"/>
    </location>
</feature>
<dbReference type="Proteomes" id="UP000215002">
    <property type="component" value="Chromosome"/>
</dbReference>
<protein>
    <submittedName>
        <fullName evidence="3">Lactoylglutathione lyase</fullName>
    </submittedName>
</protein>
<dbReference type="InterPro" id="IPR050383">
    <property type="entry name" value="GlyoxalaseI/FosfomycinResist"/>
</dbReference>
<dbReference type="InterPro" id="IPR029068">
    <property type="entry name" value="Glyas_Bleomycin-R_OHBP_Dase"/>
</dbReference>
<dbReference type="EMBL" id="CP022743">
    <property type="protein sequence ID" value="ASU35655.1"/>
    <property type="molecule type" value="Genomic_DNA"/>
</dbReference>
<reference evidence="3 4" key="1">
    <citation type="submission" date="2017-08" db="EMBL/GenBank/DDBJ databases">
        <title>Complete genome sequence of Mucilaginibacter sp. strain BJC16-A31.</title>
        <authorList>
            <consortium name="Henan University of Science and Technology"/>
            <person name="You X."/>
        </authorList>
    </citation>
    <scope>NUCLEOTIDE SEQUENCE [LARGE SCALE GENOMIC DNA]</scope>
    <source>
        <strain evidence="3 4">BJC16-A31</strain>
    </source>
</reference>
<dbReference type="InterPro" id="IPR004360">
    <property type="entry name" value="Glyas_Fos-R_dOase_dom"/>
</dbReference>
<evidence type="ECO:0000259" key="2">
    <source>
        <dbReference type="PROSITE" id="PS51819"/>
    </source>
</evidence>
<sequence>MSPLFKKNLQKLTRIIFFIMLIAFVLPQQSNAQNVNQPVFNHAALCAKNLKKTADFYRNVIQLKEIHHPFKDTVHVWLKIGEGLALHIIQGECPTTVHDIGIHLCFSVPNLDAFIHHLDEMKVSYSNWTGQPKKIQLRADGVKQIYLQDPDGFWVEVNDSK</sequence>
<accession>A0A223P0L3</accession>
<evidence type="ECO:0000313" key="4">
    <source>
        <dbReference type="Proteomes" id="UP000215002"/>
    </source>
</evidence>
<organism evidence="3 4">
    <name type="scientific">Mucilaginibacter xinganensis</name>
    <dbReference type="NCBI Taxonomy" id="1234841"/>
    <lineage>
        <taxon>Bacteria</taxon>
        <taxon>Pseudomonadati</taxon>
        <taxon>Bacteroidota</taxon>
        <taxon>Sphingobacteriia</taxon>
        <taxon>Sphingobacteriales</taxon>
        <taxon>Sphingobacteriaceae</taxon>
        <taxon>Mucilaginibacter</taxon>
    </lineage>
</organism>
<evidence type="ECO:0000313" key="3">
    <source>
        <dbReference type="EMBL" id="ASU35655.1"/>
    </source>
</evidence>